<reference evidence="5 6" key="1">
    <citation type="submission" date="2024-02" db="EMBL/GenBank/DDBJ databases">
        <title>High-quality chromosome-scale genome assembly of Pensacola bahiagrass (Paspalum notatum Flugge var. saurae).</title>
        <authorList>
            <person name="Vega J.M."/>
            <person name="Podio M."/>
            <person name="Orjuela J."/>
            <person name="Siena L.A."/>
            <person name="Pessino S.C."/>
            <person name="Combes M.C."/>
            <person name="Mariac C."/>
            <person name="Albertini E."/>
            <person name="Pupilli F."/>
            <person name="Ortiz J.P.A."/>
            <person name="Leblanc O."/>
        </authorList>
    </citation>
    <scope>NUCLEOTIDE SEQUENCE [LARGE SCALE GENOMIC DNA]</scope>
    <source>
        <strain evidence="5">R1</strain>
        <tissue evidence="5">Leaf</tissue>
    </source>
</reference>
<feature type="non-terminal residue" evidence="5">
    <location>
        <position position="187"/>
    </location>
</feature>
<dbReference type="InterPro" id="IPR011333">
    <property type="entry name" value="SKP1/BTB/POZ_sf"/>
</dbReference>
<dbReference type="InterPro" id="IPR000210">
    <property type="entry name" value="BTB/POZ_dom"/>
</dbReference>
<protein>
    <recommendedName>
        <fullName evidence="4">BTB domain-containing protein</fullName>
    </recommendedName>
</protein>
<comment type="pathway">
    <text evidence="1">Protein modification; protein ubiquitination.</text>
</comment>
<evidence type="ECO:0000259" key="4">
    <source>
        <dbReference type="PROSITE" id="PS50097"/>
    </source>
</evidence>
<evidence type="ECO:0000256" key="1">
    <source>
        <dbReference type="ARBA" id="ARBA00004906"/>
    </source>
</evidence>
<feature type="region of interest" description="Disordered" evidence="3">
    <location>
        <begin position="1"/>
        <end position="33"/>
    </location>
</feature>
<dbReference type="Gene3D" id="6.10.250.3030">
    <property type="match status" value="1"/>
</dbReference>
<dbReference type="InterPro" id="IPR056423">
    <property type="entry name" value="BACK_BPM_SPOP"/>
</dbReference>
<dbReference type="EMBL" id="CP144753">
    <property type="protein sequence ID" value="WVZ94449.1"/>
    <property type="molecule type" value="Genomic_DNA"/>
</dbReference>
<dbReference type="Gene3D" id="3.30.710.10">
    <property type="entry name" value="Potassium Channel Kv1.1, Chain A"/>
    <property type="match status" value="1"/>
</dbReference>
<dbReference type="PROSITE" id="PS50097">
    <property type="entry name" value="BTB"/>
    <property type="match status" value="1"/>
</dbReference>
<dbReference type="GO" id="GO:0016567">
    <property type="term" value="P:protein ubiquitination"/>
    <property type="evidence" value="ECO:0007669"/>
    <property type="project" value="InterPro"/>
</dbReference>
<proteinExistence type="inferred from homology"/>
<organism evidence="5 6">
    <name type="scientific">Paspalum notatum var. saurae</name>
    <dbReference type="NCBI Taxonomy" id="547442"/>
    <lineage>
        <taxon>Eukaryota</taxon>
        <taxon>Viridiplantae</taxon>
        <taxon>Streptophyta</taxon>
        <taxon>Embryophyta</taxon>
        <taxon>Tracheophyta</taxon>
        <taxon>Spermatophyta</taxon>
        <taxon>Magnoliopsida</taxon>
        <taxon>Liliopsida</taxon>
        <taxon>Poales</taxon>
        <taxon>Poaceae</taxon>
        <taxon>PACMAD clade</taxon>
        <taxon>Panicoideae</taxon>
        <taxon>Andropogonodae</taxon>
        <taxon>Paspaleae</taxon>
        <taxon>Paspalinae</taxon>
        <taxon>Paspalum</taxon>
    </lineage>
</organism>
<dbReference type="AlphaFoldDB" id="A0AAQ3US41"/>
<evidence type="ECO:0000256" key="3">
    <source>
        <dbReference type="SAM" id="MobiDB-lite"/>
    </source>
</evidence>
<evidence type="ECO:0000313" key="5">
    <source>
        <dbReference type="EMBL" id="WVZ94449.1"/>
    </source>
</evidence>
<dbReference type="PANTHER" id="PTHR26379:SF187">
    <property type="entry name" value="OS07G0655300 PROTEIN"/>
    <property type="match status" value="1"/>
</dbReference>
<feature type="domain" description="BTB" evidence="4">
    <location>
        <begin position="36"/>
        <end position="101"/>
    </location>
</feature>
<evidence type="ECO:0000313" key="6">
    <source>
        <dbReference type="Proteomes" id="UP001341281"/>
    </source>
</evidence>
<keyword evidence="6" id="KW-1185">Reference proteome</keyword>
<dbReference type="Pfam" id="PF00651">
    <property type="entry name" value="BTB"/>
    <property type="match status" value="1"/>
</dbReference>
<dbReference type="PANTHER" id="PTHR26379">
    <property type="entry name" value="BTB/POZ AND MATH DOMAIN-CONTAINING PROTEIN 1"/>
    <property type="match status" value="1"/>
</dbReference>
<dbReference type="SUPFAM" id="SSF54695">
    <property type="entry name" value="POZ domain"/>
    <property type="match status" value="1"/>
</dbReference>
<gene>
    <name evidence="5" type="ORF">U9M48_040338</name>
</gene>
<accession>A0AAQ3US41</accession>
<comment type="similarity">
    <text evidence="2">Belongs to the Tdpoz family.</text>
</comment>
<evidence type="ECO:0000256" key="2">
    <source>
        <dbReference type="ARBA" id="ARBA00010846"/>
    </source>
</evidence>
<name>A0AAQ3US41_PASNO</name>
<dbReference type="InterPro" id="IPR045005">
    <property type="entry name" value="BPM1-6"/>
</dbReference>
<dbReference type="SMART" id="SM00225">
    <property type="entry name" value="BTB"/>
    <property type="match status" value="1"/>
</dbReference>
<sequence length="187" mass="20315">MGHGRSAATRDRGVGGGGWQGRRHAGAQGVQTKEGADVTFKVDGEVLAAQAILLAMRSSVFRAELYGPMKKEHGEHKHISIKDMEPDVFRALLHSIYTDAMFPGLDDLDRVGRKEFIKHLFARGGGSDSSSSVRGLCESLTIATVADMFVLADRHSCSKLRDACVEFITCLDALADVVVSKGYRHLK</sequence>
<dbReference type="Pfam" id="PF24570">
    <property type="entry name" value="BACK_BPM_SPOP"/>
    <property type="match status" value="1"/>
</dbReference>
<dbReference type="Proteomes" id="UP001341281">
    <property type="component" value="Chromosome 09"/>
</dbReference>